<dbReference type="Pfam" id="PF00557">
    <property type="entry name" value="Peptidase_M24"/>
    <property type="match status" value="1"/>
</dbReference>
<dbReference type="Gene3D" id="3.40.350.10">
    <property type="entry name" value="Creatinase/prolidase N-terminal domain"/>
    <property type="match status" value="1"/>
</dbReference>
<dbReference type="InterPro" id="IPR036005">
    <property type="entry name" value="Creatinase/aminopeptidase-like"/>
</dbReference>
<dbReference type="InterPro" id="IPR029149">
    <property type="entry name" value="Creatin/AminoP/Spt16_N"/>
</dbReference>
<sequence length="355" mass="40024">MSKEFFSKEEFESRWKKVRYSMKEASIDLLMVISPTNINYLIGTPAKGYQEFEVLFFPIDSEPLIIFTRRSEVEMMRDHSLADEVIGWGGREPEDPIEILHKLMLKKKLLNRRIGLEIPPYYLHPLEYKKITEILGDTYILDATNLVGEIKLLKSDAELAYVREASKIADSSFKAGLNTIEVGVSERDVSAAIHFEMFSKGGDIPSSPMNFLTGNRSMYAHGEPSDRKLQNGDFMHLQFGAHYRRYCCTIGRNICLGSPTSRMREIFNVTKSAGDACIAEMGPGVEVKKVHNTAKAIIESAGMDQYRVHMTGYALGLAFPPTWVEPLIVDGGSTRKFEPGMVIAVEPPIFSYDDK</sequence>
<protein>
    <recommendedName>
        <fullName evidence="4">Peptidase M24 domain-containing protein</fullName>
    </recommendedName>
</protein>
<feature type="domain" description="Peptidase M24" evidence="1">
    <location>
        <begin position="161"/>
        <end position="350"/>
    </location>
</feature>
<name>A0A382KLU9_9ZZZZ</name>
<evidence type="ECO:0000259" key="1">
    <source>
        <dbReference type="Pfam" id="PF00557"/>
    </source>
</evidence>
<dbReference type="PANTHER" id="PTHR46112">
    <property type="entry name" value="AMINOPEPTIDASE"/>
    <property type="match status" value="1"/>
</dbReference>
<organism evidence="3">
    <name type="scientific">marine metagenome</name>
    <dbReference type="NCBI Taxonomy" id="408172"/>
    <lineage>
        <taxon>unclassified sequences</taxon>
        <taxon>metagenomes</taxon>
        <taxon>ecological metagenomes</taxon>
    </lineage>
</organism>
<evidence type="ECO:0008006" key="4">
    <source>
        <dbReference type="Google" id="ProtNLM"/>
    </source>
</evidence>
<dbReference type="Gene3D" id="3.90.230.10">
    <property type="entry name" value="Creatinase/methionine aminopeptidase superfamily"/>
    <property type="match status" value="1"/>
</dbReference>
<dbReference type="SUPFAM" id="SSF55920">
    <property type="entry name" value="Creatinase/aminopeptidase"/>
    <property type="match status" value="1"/>
</dbReference>
<dbReference type="SUPFAM" id="SSF53092">
    <property type="entry name" value="Creatinase/prolidase N-terminal domain"/>
    <property type="match status" value="1"/>
</dbReference>
<dbReference type="PANTHER" id="PTHR46112:SF3">
    <property type="entry name" value="AMINOPEPTIDASE YPDF"/>
    <property type="match status" value="1"/>
</dbReference>
<dbReference type="AlphaFoldDB" id="A0A382KLU9"/>
<dbReference type="InterPro" id="IPR000587">
    <property type="entry name" value="Creatinase_N"/>
</dbReference>
<dbReference type="Pfam" id="PF01321">
    <property type="entry name" value="Creatinase_N"/>
    <property type="match status" value="1"/>
</dbReference>
<gene>
    <name evidence="3" type="ORF">METZ01_LOCUS277277</name>
</gene>
<dbReference type="EMBL" id="UINC01080979">
    <property type="protein sequence ID" value="SVC24423.1"/>
    <property type="molecule type" value="Genomic_DNA"/>
</dbReference>
<reference evidence="3" key="1">
    <citation type="submission" date="2018-05" db="EMBL/GenBank/DDBJ databases">
        <authorList>
            <person name="Lanie J.A."/>
            <person name="Ng W.-L."/>
            <person name="Kazmierczak K.M."/>
            <person name="Andrzejewski T.M."/>
            <person name="Davidsen T.M."/>
            <person name="Wayne K.J."/>
            <person name="Tettelin H."/>
            <person name="Glass J.I."/>
            <person name="Rusch D."/>
            <person name="Podicherti R."/>
            <person name="Tsui H.-C.T."/>
            <person name="Winkler M.E."/>
        </authorList>
    </citation>
    <scope>NUCLEOTIDE SEQUENCE</scope>
</reference>
<feature type="domain" description="Creatinase N-terminal" evidence="2">
    <location>
        <begin position="14"/>
        <end position="148"/>
    </location>
</feature>
<dbReference type="InterPro" id="IPR050659">
    <property type="entry name" value="Peptidase_M24B"/>
</dbReference>
<evidence type="ECO:0000259" key="2">
    <source>
        <dbReference type="Pfam" id="PF01321"/>
    </source>
</evidence>
<dbReference type="InterPro" id="IPR000994">
    <property type="entry name" value="Pept_M24"/>
</dbReference>
<evidence type="ECO:0000313" key="3">
    <source>
        <dbReference type="EMBL" id="SVC24423.1"/>
    </source>
</evidence>
<proteinExistence type="predicted"/>
<feature type="non-terminal residue" evidence="3">
    <location>
        <position position="355"/>
    </location>
</feature>
<accession>A0A382KLU9</accession>